<evidence type="ECO:0000256" key="3">
    <source>
        <dbReference type="ARBA" id="ARBA00023014"/>
    </source>
</evidence>
<keyword evidence="3" id="KW-0408">Iron</keyword>
<dbReference type="Proteomes" id="UP000661435">
    <property type="component" value="Unassembled WGS sequence"/>
</dbReference>
<evidence type="ECO:0000256" key="2">
    <source>
        <dbReference type="ARBA" id="ARBA00005806"/>
    </source>
</evidence>
<proteinExistence type="inferred from homology"/>
<dbReference type="GO" id="GO:0051536">
    <property type="term" value="F:iron-sulfur cluster binding"/>
    <property type="evidence" value="ECO:0007669"/>
    <property type="project" value="UniProtKB-KW"/>
</dbReference>
<comment type="caution">
    <text evidence="4">The sequence shown here is derived from an EMBL/GenBank/DDBJ whole genome shotgun (WGS) entry which is preliminary data.</text>
</comment>
<dbReference type="Pfam" id="PF06050">
    <property type="entry name" value="HGD-D"/>
    <property type="match status" value="1"/>
</dbReference>
<keyword evidence="3" id="KW-0411">Iron-sulfur</keyword>
<evidence type="ECO:0000256" key="1">
    <source>
        <dbReference type="ARBA" id="ARBA00001966"/>
    </source>
</evidence>
<keyword evidence="3" id="KW-0479">Metal-binding</keyword>
<dbReference type="RefSeq" id="WP_186906719.1">
    <property type="nucleotide sequence ID" value="NZ_JACOPP010000003.1"/>
</dbReference>
<comment type="similarity">
    <text evidence="2">Belongs to the FldB/FldC dehydratase alpha/beta subunit family.</text>
</comment>
<evidence type="ECO:0000313" key="4">
    <source>
        <dbReference type="EMBL" id="MBC5732821.1"/>
    </source>
</evidence>
<keyword evidence="5" id="KW-1185">Reference proteome</keyword>
<sequence>MASKLVQSLGAAVAAQVPEHPERARALLRTAYRLVGFQMRHLPPKTVPGARCYMQGATARSMVCALDKPGQAACVSIFLPCEILHALGIPPVLPEGLSCYLVSTAAERPFIAAAEDHGVPESYCSYHKILLGLAESGVMPPPRFVLSTSLACDANQLSFRRAAQRWGVPHFTVDVPWEDSPQAVAYVAQQLRQMAAFVAEHTGRALSEEALRQALERSGRTLAHYRRYLEERAVRHVSDEMTSEMLSVFALHSMLGSPEAEEYARRLADQVAALPRAFRGKRLVWAHTLPHWQDALREILNFSDRVEIVACDMACDFWEAPDPAHPYESMARRLLGSCFNGGARRRVERVLELARHLHADGVVWFCHWGCKQTSGASQLARQTLEAAGFPTLVLDGDGCDAGNANDGQMVTRLQAFLEQLEGRA</sequence>
<dbReference type="AlphaFoldDB" id="A0A8J6J500"/>
<dbReference type="InterPro" id="IPR010327">
    <property type="entry name" value="FldB/FldC_alpha/beta"/>
</dbReference>
<gene>
    <name evidence="4" type="ORF">H8S57_03635</name>
</gene>
<protein>
    <submittedName>
        <fullName evidence="4">2-hydroxyacyl-CoA dehydratase</fullName>
    </submittedName>
</protein>
<accession>A0A8J6J500</accession>
<dbReference type="Gene3D" id="3.40.50.11900">
    <property type="match status" value="1"/>
</dbReference>
<name>A0A8J6J500_9FIRM</name>
<dbReference type="EMBL" id="JACOPP010000003">
    <property type="protein sequence ID" value="MBC5732821.1"/>
    <property type="molecule type" value="Genomic_DNA"/>
</dbReference>
<dbReference type="PANTHER" id="PTHR30548">
    <property type="entry name" value="2-HYDROXYGLUTARYL-COA DEHYDRATASE, D-COMPONENT-RELATED"/>
    <property type="match status" value="1"/>
</dbReference>
<evidence type="ECO:0000313" key="5">
    <source>
        <dbReference type="Proteomes" id="UP000661435"/>
    </source>
</evidence>
<dbReference type="Gene3D" id="3.40.50.11890">
    <property type="match status" value="1"/>
</dbReference>
<reference evidence="4" key="1">
    <citation type="submission" date="2020-08" db="EMBL/GenBank/DDBJ databases">
        <title>Genome public.</title>
        <authorList>
            <person name="Liu C."/>
            <person name="Sun Q."/>
        </authorList>
    </citation>
    <scope>NUCLEOTIDE SEQUENCE</scope>
    <source>
        <strain evidence="4">NSJ-51</strain>
    </source>
</reference>
<dbReference type="PANTHER" id="PTHR30548:SF2">
    <property type="entry name" value="2-HYDROXYACYL-COA DEHYDRATASE,D-COMPONENT"/>
    <property type="match status" value="1"/>
</dbReference>
<comment type="cofactor">
    <cofactor evidence="1">
        <name>[4Fe-4S] cluster</name>
        <dbReference type="ChEBI" id="CHEBI:49883"/>
    </cofactor>
</comment>
<organism evidence="4 5">
    <name type="scientific">Lawsonibacter hominis</name>
    <dbReference type="NCBI Taxonomy" id="2763053"/>
    <lineage>
        <taxon>Bacteria</taxon>
        <taxon>Bacillati</taxon>
        <taxon>Bacillota</taxon>
        <taxon>Clostridia</taxon>
        <taxon>Eubacteriales</taxon>
        <taxon>Oscillospiraceae</taxon>
        <taxon>Lawsonibacter</taxon>
    </lineage>
</organism>
<dbReference type="GO" id="GO:0016836">
    <property type="term" value="F:hydro-lyase activity"/>
    <property type="evidence" value="ECO:0007669"/>
    <property type="project" value="UniProtKB-ARBA"/>
</dbReference>